<dbReference type="AlphaFoldDB" id="A0A7C3J601"/>
<protein>
    <submittedName>
        <fullName evidence="1">Uncharacterized protein</fullName>
    </submittedName>
</protein>
<organism evidence="1">
    <name type="scientific">candidate division WOR-3 bacterium</name>
    <dbReference type="NCBI Taxonomy" id="2052148"/>
    <lineage>
        <taxon>Bacteria</taxon>
        <taxon>Bacteria division WOR-3</taxon>
    </lineage>
</organism>
<name>A0A7C3J601_UNCW3</name>
<evidence type="ECO:0000313" key="1">
    <source>
        <dbReference type="EMBL" id="HFK23715.1"/>
    </source>
</evidence>
<proteinExistence type="predicted"/>
<dbReference type="EMBL" id="DSTT01000005">
    <property type="protein sequence ID" value="HFK23715.1"/>
    <property type="molecule type" value="Genomic_DNA"/>
</dbReference>
<sequence length="161" mass="19036">MKSFQKQQLKRSKGIFLTTILFLISLESCFYSFVKGSLPFDKFVFGKFENRTYYLDFEERFYNKIFEIFPTYGNVKIVGSDERDTLSVTLEDYSKTPYEYGDDGMIKSYRYFLKSIYTVSKISENVFTEKIFSSSISEDECKDSLVVQNVKSFIDKVRKEF</sequence>
<reference evidence="1" key="1">
    <citation type="journal article" date="2020" name="mSystems">
        <title>Genome- and Community-Level Interaction Insights into Carbon Utilization and Element Cycling Functions of Hydrothermarchaeota in Hydrothermal Sediment.</title>
        <authorList>
            <person name="Zhou Z."/>
            <person name="Liu Y."/>
            <person name="Xu W."/>
            <person name="Pan J."/>
            <person name="Luo Z.H."/>
            <person name="Li M."/>
        </authorList>
    </citation>
    <scope>NUCLEOTIDE SEQUENCE [LARGE SCALE GENOMIC DNA]</scope>
    <source>
        <strain evidence="1">SpSt-464</strain>
    </source>
</reference>
<comment type="caution">
    <text evidence="1">The sequence shown here is derived from an EMBL/GenBank/DDBJ whole genome shotgun (WGS) entry which is preliminary data.</text>
</comment>
<gene>
    <name evidence="1" type="ORF">ENS15_03585</name>
</gene>
<accession>A0A7C3J601</accession>